<dbReference type="RefSeq" id="WP_072576062.1">
    <property type="nucleotide sequence ID" value="NZ_LWHB01000048.1"/>
</dbReference>
<dbReference type="EMBL" id="UHIC01000001">
    <property type="protein sequence ID" value="SUO93530.1"/>
    <property type="molecule type" value="Genomic_DNA"/>
</dbReference>
<dbReference type="InterPro" id="IPR036629">
    <property type="entry name" value="YjbJ_sf"/>
</dbReference>
<dbReference type="Proteomes" id="UP000254601">
    <property type="component" value="Unassembled WGS sequence"/>
</dbReference>
<name>A0A380MLM4_9GAMM</name>
<sequence length="65" mass="7764">MQRFASEYIAQWWLYKGRKKQEKARRTNNLSLLIEGKRDELAGRIIAYYGYPVRRALKEADETNV</sequence>
<protein>
    <submittedName>
        <fullName evidence="1">Uncharacterized protein</fullName>
    </submittedName>
</protein>
<dbReference type="OrthoDB" id="9796058at2"/>
<evidence type="ECO:0000313" key="1">
    <source>
        <dbReference type="EMBL" id="SUO93530.1"/>
    </source>
</evidence>
<reference evidence="1 2" key="1">
    <citation type="submission" date="2018-06" db="EMBL/GenBank/DDBJ databases">
        <authorList>
            <consortium name="Pathogen Informatics"/>
            <person name="Doyle S."/>
        </authorList>
    </citation>
    <scope>NUCLEOTIDE SEQUENCE [LARGE SCALE GENOMIC DNA]</scope>
    <source>
        <strain evidence="1 2">NCTC13337</strain>
    </source>
</reference>
<keyword evidence="2" id="KW-1185">Reference proteome</keyword>
<dbReference type="AlphaFoldDB" id="A0A380MLM4"/>
<evidence type="ECO:0000313" key="2">
    <source>
        <dbReference type="Proteomes" id="UP000254601"/>
    </source>
</evidence>
<organism evidence="1 2">
    <name type="scientific">Suttonella ornithocola</name>
    <dbReference type="NCBI Taxonomy" id="279832"/>
    <lineage>
        <taxon>Bacteria</taxon>
        <taxon>Pseudomonadati</taxon>
        <taxon>Pseudomonadota</taxon>
        <taxon>Gammaproteobacteria</taxon>
        <taxon>Cardiobacteriales</taxon>
        <taxon>Cardiobacteriaceae</taxon>
        <taxon>Suttonella</taxon>
    </lineage>
</organism>
<proteinExistence type="predicted"/>
<dbReference type="SUPFAM" id="SSF69047">
    <property type="entry name" value="Hypothetical protein YjbJ"/>
    <property type="match status" value="1"/>
</dbReference>
<accession>A0A380MLM4</accession>
<gene>
    <name evidence="1" type="primary">yjbJ_2</name>
    <name evidence="1" type="ORF">NCTC13337_00284</name>
</gene>